<dbReference type="AlphaFoldDB" id="X0ZM55"/>
<accession>X0ZM55</accession>
<name>X0ZM55_9ZZZZ</name>
<dbReference type="InterPro" id="IPR053957">
    <property type="entry name" value="DUF2089_Zn_ribbon"/>
</dbReference>
<comment type="caution">
    <text evidence="2">The sequence shown here is derived from an EMBL/GenBank/DDBJ whole genome shotgun (WGS) entry which is preliminary data.</text>
</comment>
<dbReference type="Pfam" id="PF22747">
    <property type="entry name" value="Zn_ribbon_DUF2089"/>
    <property type="match status" value="1"/>
</dbReference>
<protein>
    <recommendedName>
        <fullName evidence="1">DUF2089 domain-containing protein</fullName>
    </recommendedName>
</protein>
<dbReference type="EMBL" id="BART01000019">
    <property type="protein sequence ID" value="GAG61448.1"/>
    <property type="molecule type" value="Genomic_DNA"/>
</dbReference>
<proteinExistence type="predicted"/>
<gene>
    <name evidence="2" type="ORF">S01H4_00175</name>
</gene>
<evidence type="ECO:0000259" key="1">
    <source>
        <dbReference type="Pfam" id="PF22747"/>
    </source>
</evidence>
<evidence type="ECO:0000313" key="2">
    <source>
        <dbReference type="EMBL" id="GAG61448.1"/>
    </source>
</evidence>
<sequence length="94" mass="11259">MKKIPTLCPACSSMLEITELKCPKYSTTVQGEFPINKLLSLLEEKMSKSNRFKVIRRIVILIRDIFEYLLTEPIDEKKEEYYRKVQTKYYYLNI</sequence>
<feature type="domain" description="DUF2089" evidence="1">
    <location>
        <begin position="8"/>
        <end position="38"/>
    </location>
</feature>
<reference evidence="2" key="1">
    <citation type="journal article" date="2014" name="Front. Microbiol.">
        <title>High frequency of phylogenetically diverse reductive dehalogenase-homologous genes in deep subseafloor sedimentary metagenomes.</title>
        <authorList>
            <person name="Kawai M."/>
            <person name="Futagami T."/>
            <person name="Toyoda A."/>
            <person name="Takaki Y."/>
            <person name="Nishi S."/>
            <person name="Hori S."/>
            <person name="Arai W."/>
            <person name="Tsubouchi T."/>
            <person name="Morono Y."/>
            <person name="Uchiyama I."/>
            <person name="Ito T."/>
            <person name="Fujiyama A."/>
            <person name="Inagaki F."/>
            <person name="Takami H."/>
        </authorList>
    </citation>
    <scope>NUCLEOTIDE SEQUENCE</scope>
    <source>
        <strain evidence="2">Expedition CK06-06</strain>
    </source>
</reference>
<organism evidence="2">
    <name type="scientific">marine sediment metagenome</name>
    <dbReference type="NCBI Taxonomy" id="412755"/>
    <lineage>
        <taxon>unclassified sequences</taxon>
        <taxon>metagenomes</taxon>
        <taxon>ecological metagenomes</taxon>
    </lineage>
</organism>